<keyword evidence="1" id="KW-0175">Coiled coil</keyword>
<reference evidence="3" key="2">
    <citation type="submission" date="2023-06" db="EMBL/GenBank/DDBJ databases">
        <authorList>
            <person name="Ma L."/>
            <person name="Liu K.-W."/>
            <person name="Li Z."/>
            <person name="Hsiao Y.-Y."/>
            <person name="Qi Y."/>
            <person name="Fu T."/>
            <person name="Tang G."/>
            <person name="Zhang D."/>
            <person name="Sun W.-H."/>
            <person name="Liu D.-K."/>
            <person name="Li Y."/>
            <person name="Chen G.-Z."/>
            <person name="Liu X.-D."/>
            <person name="Liao X.-Y."/>
            <person name="Jiang Y.-T."/>
            <person name="Yu X."/>
            <person name="Hao Y."/>
            <person name="Huang J."/>
            <person name="Zhao X.-W."/>
            <person name="Ke S."/>
            <person name="Chen Y.-Y."/>
            <person name="Wu W.-L."/>
            <person name="Hsu J.-L."/>
            <person name="Lin Y.-F."/>
            <person name="Huang M.-D."/>
            <person name="Li C.-Y."/>
            <person name="Huang L."/>
            <person name="Wang Z.-W."/>
            <person name="Zhao X."/>
            <person name="Zhong W.-Y."/>
            <person name="Peng D.-H."/>
            <person name="Ahmad S."/>
            <person name="Lan S."/>
            <person name="Zhang J.-S."/>
            <person name="Tsai W.-C."/>
            <person name="Van De Peer Y."/>
            <person name="Liu Z.-J."/>
        </authorList>
    </citation>
    <scope>NUCLEOTIDE SEQUENCE</scope>
    <source>
        <strain evidence="3">SCP</strain>
        <tissue evidence="3">Leaves</tissue>
    </source>
</reference>
<reference evidence="3" key="1">
    <citation type="journal article" date="2023" name="Nat. Commun.">
        <title>Diploid and tetraploid genomes of Acorus and the evolution of monocots.</title>
        <authorList>
            <person name="Ma L."/>
            <person name="Liu K.W."/>
            <person name="Li Z."/>
            <person name="Hsiao Y.Y."/>
            <person name="Qi Y."/>
            <person name="Fu T."/>
            <person name="Tang G.D."/>
            <person name="Zhang D."/>
            <person name="Sun W.H."/>
            <person name="Liu D.K."/>
            <person name="Li Y."/>
            <person name="Chen G.Z."/>
            <person name="Liu X.D."/>
            <person name="Liao X.Y."/>
            <person name="Jiang Y.T."/>
            <person name="Yu X."/>
            <person name="Hao Y."/>
            <person name="Huang J."/>
            <person name="Zhao X.W."/>
            <person name="Ke S."/>
            <person name="Chen Y.Y."/>
            <person name="Wu W.L."/>
            <person name="Hsu J.L."/>
            <person name="Lin Y.F."/>
            <person name="Huang M.D."/>
            <person name="Li C.Y."/>
            <person name="Huang L."/>
            <person name="Wang Z.W."/>
            <person name="Zhao X."/>
            <person name="Zhong W.Y."/>
            <person name="Peng D.H."/>
            <person name="Ahmad S."/>
            <person name="Lan S."/>
            <person name="Zhang J.S."/>
            <person name="Tsai W.C."/>
            <person name="Van de Peer Y."/>
            <person name="Liu Z.J."/>
        </authorList>
    </citation>
    <scope>NUCLEOTIDE SEQUENCE</scope>
    <source>
        <strain evidence="3">SCP</strain>
    </source>
</reference>
<dbReference type="EMBL" id="JAUJYN010000003">
    <property type="protein sequence ID" value="KAK1276492.1"/>
    <property type="molecule type" value="Genomic_DNA"/>
</dbReference>
<evidence type="ECO:0000313" key="4">
    <source>
        <dbReference type="Proteomes" id="UP001179952"/>
    </source>
</evidence>
<keyword evidence="2" id="KW-0812">Transmembrane</keyword>
<dbReference type="Proteomes" id="UP001179952">
    <property type="component" value="Unassembled WGS sequence"/>
</dbReference>
<keyword evidence="2" id="KW-0472">Membrane</keyword>
<keyword evidence="2" id="KW-1133">Transmembrane helix</keyword>
<name>A0AAV9BJL4_ACOGR</name>
<sequence>MKGPESLEAPLIISSFMEDDELESADIEYEARDDEDDDIVIMDNDGEDDDHFHLRFRVTTLTDENRRMRRKVSSQVQQIRKLGLRLEELQREIERSDQGRRALALIELELETEIYRLNDDLVSSRSQSAMELRRLREAVDRLRLERDCLVRRTAVMEARVRHLEARLGRKGGCGGDNVVEEEEGKGFLGFPWRITASLVGAVVVVVFAVVFLQSSKQKQR</sequence>
<proteinExistence type="predicted"/>
<protein>
    <submittedName>
        <fullName evidence="3">Uncharacterized protein</fullName>
    </submittedName>
</protein>
<dbReference type="AlphaFoldDB" id="A0AAV9BJL4"/>
<feature type="transmembrane region" description="Helical" evidence="2">
    <location>
        <begin position="190"/>
        <end position="212"/>
    </location>
</feature>
<evidence type="ECO:0000313" key="3">
    <source>
        <dbReference type="EMBL" id="KAK1276492.1"/>
    </source>
</evidence>
<organism evidence="3 4">
    <name type="scientific">Acorus gramineus</name>
    <name type="common">Dwarf sweet flag</name>
    <dbReference type="NCBI Taxonomy" id="55184"/>
    <lineage>
        <taxon>Eukaryota</taxon>
        <taxon>Viridiplantae</taxon>
        <taxon>Streptophyta</taxon>
        <taxon>Embryophyta</taxon>
        <taxon>Tracheophyta</taxon>
        <taxon>Spermatophyta</taxon>
        <taxon>Magnoliopsida</taxon>
        <taxon>Liliopsida</taxon>
        <taxon>Acoraceae</taxon>
        <taxon>Acorus</taxon>
    </lineage>
</organism>
<comment type="caution">
    <text evidence="3">The sequence shown here is derived from an EMBL/GenBank/DDBJ whole genome shotgun (WGS) entry which is preliminary data.</text>
</comment>
<evidence type="ECO:0000256" key="1">
    <source>
        <dbReference type="SAM" id="Coils"/>
    </source>
</evidence>
<gene>
    <name evidence="3" type="ORF">QJS04_geneDACA000797</name>
</gene>
<evidence type="ECO:0000256" key="2">
    <source>
        <dbReference type="SAM" id="Phobius"/>
    </source>
</evidence>
<keyword evidence="4" id="KW-1185">Reference proteome</keyword>
<feature type="coiled-coil region" evidence="1">
    <location>
        <begin position="72"/>
        <end position="99"/>
    </location>
</feature>
<accession>A0AAV9BJL4</accession>
<feature type="coiled-coil region" evidence="1">
    <location>
        <begin position="125"/>
        <end position="152"/>
    </location>
</feature>